<dbReference type="SMART" id="SM00089">
    <property type="entry name" value="PKD"/>
    <property type="match status" value="2"/>
</dbReference>
<dbReference type="InterPro" id="IPR035986">
    <property type="entry name" value="PKD_dom_sf"/>
</dbReference>
<comment type="caution">
    <text evidence="2">The sequence shown here is derived from an EMBL/GenBank/DDBJ whole genome shotgun (WGS) entry which is preliminary data.</text>
</comment>
<evidence type="ECO:0000259" key="1">
    <source>
        <dbReference type="PROSITE" id="PS50093"/>
    </source>
</evidence>
<dbReference type="CDD" id="cd00146">
    <property type="entry name" value="PKD"/>
    <property type="match status" value="1"/>
</dbReference>
<dbReference type="InterPro" id="IPR003961">
    <property type="entry name" value="FN3_dom"/>
</dbReference>
<feature type="domain" description="PKD" evidence="1">
    <location>
        <begin position="201"/>
        <end position="254"/>
    </location>
</feature>
<dbReference type="CDD" id="cd00063">
    <property type="entry name" value="FN3"/>
    <property type="match status" value="1"/>
</dbReference>
<evidence type="ECO:0000313" key="2">
    <source>
        <dbReference type="EMBL" id="MBO0937476.1"/>
    </source>
</evidence>
<dbReference type="Gene3D" id="2.80.10.50">
    <property type="match status" value="4"/>
</dbReference>
<dbReference type="InterPro" id="IPR013783">
    <property type="entry name" value="Ig-like_fold"/>
</dbReference>
<gene>
    <name evidence="2" type="ORF">J2I47_13045</name>
</gene>
<dbReference type="PROSITE" id="PS50093">
    <property type="entry name" value="PKD"/>
    <property type="match status" value="1"/>
</dbReference>
<dbReference type="AlphaFoldDB" id="A0A939GIP9"/>
<dbReference type="InterPro" id="IPR035992">
    <property type="entry name" value="Ricin_B-like_lectins"/>
</dbReference>
<keyword evidence="3" id="KW-1185">Reference proteome</keyword>
<dbReference type="InterPro" id="IPR022409">
    <property type="entry name" value="PKD/Chitinase_dom"/>
</dbReference>
<dbReference type="SUPFAM" id="SSF50370">
    <property type="entry name" value="Ricin B-like lectins"/>
    <property type="match status" value="2"/>
</dbReference>
<dbReference type="InterPro" id="IPR000601">
    <property type="entry name" value="PKD_dom"/>
</dbReference>
<evidence type="ECO:0000313" key="3">
    <source>
        <dbReference type="Proteomes" id="UP000664034"/>
    </source>
</evidence>
<dbReference type="InterPro" id="IPR000772">
    <property type="entry name" value="Ricin_B_lectin"/>
</dbReference>
<proteinExistence type="predicted"/>
<dbReference type="CDD" id="cd00161">
    <property type="entry name" value="beta-trefoil_Ricin-like"/>
    <property type="match status" value="2"/>
</dbReference>
<dbReference type="SUPFAM" id="SSF49265">
    <property type="entry name" value="Fibronectin type III"/>
    <property type="match status" value="1"/>
</dbReference>
<dbReference type="Pfam" id="PF18911">
    <property type="entry name" value="PKD_4"/>
    <property type="match status" value="1"/>
</dbReference>
<dbReference type="Gene3D" id="2.60.40.10">
    <property type="entry name" value="Immunoglobulins"/>
    <property type="match status" value="3"/>
</dbReference>
<sequence>MFTCIATLSAYRSRLVPTCLVWLVLLTTTIGHARPTPLRQTTTPTAVTAVDPTKCYRLVARANGKVLSLLGGNDGAPLATYAEGAQTGQRWQFVPDGAYYNLQSQTTTKGVQVVNASTAENALLENWTYWGGSHQQWTLQRNAEGYFTLINRNSGKAMTVLTAISGAEARVGQQTLSAAQQQQWSIEEYACSGAGTPNRPPVVVATSTSLTGTSPLSVTFTGSGSSDPDGDPITYLWDFGDGTSSTQPNPVKTFSQRVGAQGVGLILNYTVRLTVTDNKGLSNSQTLQVWLNNNAPTVKITSPLPTFTYALDKETNLSVTADLTDELPDNLAREYKTILRRDNRTIWSVASGVGTTVLPVGCNGESYYYLLTLKVTDKGGLSAMDSVKIYPKCDGPTRLAVSGLTATTVSTSSVRLNWIKPDAPYDDVLVVGKVGAYVEALPSSNTNVADPSFTGNGAALDGGKILYQGMSTSVVITDLPAGQNYFFRVFSRKGSVWGTGMPVNTTLTPNRPPVVVATATSLTGTSPLSATFNTTGTYDPDGDLLFYEWVNTYDFSVLSREANPVLTLRALTPTKGTTPVTAYGIRLTVRDGRGLAGGAYFEVKLTVPPIVKINTPYTNSTYPLDQAQVIPLDAAVTAASSYTSTWQVTLRTANRDFPQLPITGVGNFRPNVTLEPAGCNGEPYYYYVTLKVTDASGLSAKDSSVVSPVSDCSLANVNVSGLTTTTLANGSVRLNWTKGVVIRSQRYDVLVVGRAGGSFTDRPASASYVTNSSFTGNGAAYDGGKALYQGLDSSMVITNLTPGQRYFFRVYTRVPNAITDKAWSGGIETSITIPGATTTAPPTSATAIDITKCYRIQSRSSGLALTVPAGAGTDGTALQQRTNTGQLWQKWRFALDGAYYRIAAGHNLKAVQVANASTADNAPLEQWTYWGGGHQQWTANRNADGFFTLSNRNSGKAMTVQGASTADGAGIVQQTLGMGTNQQWSLVETACSVGARVASAEPGVGTSFSLYPNPANDHVLIDLSRAQGQPVGLTVHNLLGVSIQQMYLEAAPAAPYRFRTGQLADGLYLMQVTLTGQAPTTLRLLIQH</sequence>
<dbReference type="SMART" id="SM00060">
    <property type="entry name" value="FN3"/>
    <property type="match status" value="2"/>
</dbReference>
<dbReference type="RefSeq" id="WP_207365034.1">
    <property type="nucleotide sequence ID" value="NZ_JAFMYV010000006.1"/>
</dbReference>
<dbReference type="SUPFAM" id="SSF49299">
    <property type="entry name" value="PKD domain"/>
    <property type="match status" value="1"/>
</dbReference>
<protein>
    <submittedName>
        <fullName evidence="2">RICIN domain-containing protein</fullName>
    </submittedName>
</protein>
<organism evidence="2 3">
    <name type="scientific">Fibrella rubiginis</name>
    <dbReference type="NCBI Taxonomy" id="2817060"/>
    <lineage>
        <taxon>Bacteria</taxon>
        <taxon>Pseudomonadati</taxon>
        <taxon>Bacteroidota</taxon>
        <taxon>Cytophagia</taxon>
        <taxon>Cytophagales</taxon>
        <taxon>Spirosomataceae</taxon>
        <taxon>Fibrella</taxon>
    </lineage>
</organism>
<reference evidence="2" key="1">
    <citation type="submission" date="2021-03" db="EMBL/GenBank/DDBJ databases">
        <title>Fibrella sp. HMF5335 genome sequencing and assembly.</title>
        <authorList>
            <person name="Kang H."/>
            <person name="Kim H."/>
            <person name="Bae S."/>
            <person name="Joh K."/>
        </authorList>
    </citation>
    <scope>NUCLEOTIDE SEQUENCE</scope>
    <source>
        <strain evidence="2">HMF5335</strain>
    </source>
</reference>
<dbReference type="EMBL" id="JAFMYV010000006">
    <property type="protein sequence ID" value="MBO0937476.1"/>
    <property type="molecule type" value="Genomic_DNA"/>
</dbReference>
<dbReference type="Proteomes" id="UP000664034">
    <property type="component" value="Unassembled WGS sequence"/>
</dbReference>
<name>A0A939GIP9_9BACT</name>
<dbReference type="SMART" id="SM00458">
    <property type="entry name" value="RICIN"/>
    <property type="match status" value="2"/>
</dbReference>
<dbReference type="Pfam" id="PF00041">
    <property type="entry name" value="fn3"/>
    <property type="match status" value="1"/>
</dbReference>
<accession>A0A939GIP9</accession>
<dbReference type="PROSITE" id="PS50231">
    <property type="entry name" value="RICIN_B_LECTIN"/>
    <property type="match status" value="2"/>
</dbReference>
<dbReference type="Pfam" id="PF14200">
    <property type="entry name" value="RicinB_lectin_2"/>
    <property type="match status" value="3"/>
</dbReference>
<dbReference type="InterPro" id="IPR036116">
    <property type="entry name" value="FN3_sf"/>
</dbReference>